<sequence>MWQNAFLVVRGRRLFRTKTVPNAVLISANPLNGRHLGLIRPCFIVRGYWNSNMTLHCGGSGIVAKDGIDNKTWLLDAKVVSVGEWKLTSVIGSALSDAQNYLYTCKFD</sequence>
<keyword evidence="1" id="KW-0418">Kinase</keyword>
<evidence type="ECO:0000313" key="2">
    <source>
        <dbReference type="Proteomes" id="UP000017246"/>
    </source>
</evidence>
<proteinExistence type="predicted"/>
<protein>
    <submittedName>
        <fullName evidence="1">Glucokinase</fullName>
    </submittedName>
</protein>
<keyword evidence="1" id="KW-0808">Transferase</keyword>
<dbReference type="EMBL" id="LN902847">
    <property type="protein sequence ID" value="CUT99742.1"/>
    <property type="molecule type" value="Genomic_DNA"/>
</dbReference>
<dbReference type="AlphaFoldDB" id="A0A0S4MS00"/>
<reference evidence="1" key="2">
    <citation type="submission" date="2015-11" db="EMBL/GenBank/DDBJ databases">
        <authorList>
            <person name="Zhang Y."/>
            <person name="Guo Z."/>
        </authorList>
    </citation>
    <scope>NUCLEOTIDE SEQUENCE</scope>
</reference>
<accession>A0A0S4MS00</accession>
<reference evidence="1" key="1">
    <citation type="journal article" date="2013" name="Nature">
        <title>The genomes of four tapeworm species reveal adaptations to parasitism.</title>
        <authorList>
            <person name="Tsai I.J."/>
            <person name="Zarowiecki M."/>
            <person name="Holroyd N."/>
            <person name="Garciarrubio A."/>
            <person name="Sanchez-Flores A."/>
            <person name="Brooks K.L."/>
            <person name="Tracey A."/>
            <person name="Bobes R.J."/>
            <person name="Fragoso G."/>
            <person name="Sciutto E."/>
            <person name="Aslett M."/>
            <person name="Beasley H."/>
            <person name="Bennett H.M."/>
            <person name="Cai J."/>
            <person name="Camicia F."/>
            <person name="Clark R."/>
            <person name="Cucher M."/>
            <person name="De Silva N."/>
            <person name="Day T.A."/>
            <person name="Deplazes P."/>
            <person name="Estrada K."/>
            <person name="Fernandez C."/>
            <person name="Holland P.W."/>
            <person name="Hou J."/>
            <person name="Hu S."/>
            <person name="Huckvale T."/>
            <person name="Hung S.S."/>
            <person name="Kamenetzky L."/>
            <person name="Keane J.A."/>
            <person name="Kiss F."/>
            <person name="Koziol U."/>
            <person name="Lambert O."/>
            <person name="Liu K."/>
            <person name="Luo X."/>
            <person name="Luo Y."/>
            <person name="Macchiaroli N."/>
            <person name="Nichol S."/>
            <person name="Paps J."/>
            <person name="Parkinson J."/>
            <person name="Pouchkina-Stantcheva N."/>
            <person name="Riddiford N."/>
            <person name="Rosenzvit M."/>
            <person name="Salinas G."/>
            <person name="Wasmuth J.D."/>
            <person name="Zamanian M."/>
            <person name="Zheng Y."/>
            <person name="Cai X."/>
            <person name="Soberon X."/>
            <person name="Olson P.D."/>
            <person name="Laclette J.P."/>
            <person name="Brehm K."/>
            <person name="Berriman M."/>
            <person name="Garciarrubio A."/>
            <person name="Bobes R.J."/>
            <person name="Fragoso G."/>
            <person name="Sanchez-Flores A."/>
            <person name="Estrada K."/>
            <person name="Cevallos M.A."/>
            <person name="Morett E."/>
            <person name="Gonzalez V."/>
            <person name="Portillo T."/>
            <person name="Ochoa-Leyva A."/>
            <person name="Jose M.V."/>
            <person name="Sciutto E."/>
            <person name="Landa A."/>
            <person name="Jimenez L."/>
            <person name="Valdes V."/>
            <person name="Carrero J.C."/>
            <person name="Larralde C."/>
            <person name="Morales-Montor J."/>
            <person name="Limon-Lason J."/>
            <person name="Soberon X."/>
            <person name="Laclette J.P."/>
        </authorList>
    </citation>
    <scope>NUCLEOTIDE SEQUENCE [LARGE SCALE GENOMIC DNA]</scope>
</reference>
<dbReference type="Proteomes" id="UP000017246">
    <property type="component" value="Unassembled WGS sequence"/>
</dbReference>
<evidence type="ECO:0000313" key="1">
    <source>
        <dbReference type="EMBL" id="CUT99742.1"/>
    </source>
</evidence>
<keyword evidence="2" id="KW-1185">Reference proteome</keyword>
<name>A0A0S4MS00_ECHMU</name>
<organism evidence="1 2">
    <name type="scientific">Echinococcus multilocularis</name>
    <name type="common">Fox tapeworm</name>
    <dbReference type="NCBI Taxonomy" id="6211"/>
    <lineage>
        <taxon>Eukaryota</taxon>
        <taxon>Metazoa</taxon>
        <taxon>Spiralia</taxon>
        <taxon>Lophotrochozoa</taxon>
        <taxon>Platyhelminthes</taxon>
        <taxon>Cestoda</taxon>
        <taxon>Eucestoda</taxon>
        <taxon>Cyclophyllidea</taxon>
        <taxon>Taeniidae</taxon>
        <taxon>Echinococcus</taxon>
    </lineage>
</organism>
<dbReference type="GO" id="GO:0016301">
    <property type="term" value="F:kinase activity"/>
    <property type="evidence" value="ECO:0007669"/>
    <property type="project" value="UniProtKB-KW"/>
</dbReference>